<accession>A0A2K2CY39</accession>
<feature type="compositionally biased region" description="Low complexity" evidence="1">
    <location>
        <begin position="155"/>
        <end position="164"/>
    </location>
</feature>
<gene>
    <name evidence="3" type="ORF">BRADI_3g18758v3</name>
</gene>
<organism evidence="3">
    <name type="scientific">Brachypodium distachyon</name>
    <name type="common">Purple false brome</name>
    <name type="synonym">Trachynia distachya</name>
    <dbReference type="NCBI Taxonomy" id="15368"/>
    <lineage>
        <taxon>Eukaryota</taxon>
        <taxon>Viridiplantae</taxon>
        <taxon>Streptophyta</taxon>
        <taxon>Embryophyta</taxon>
        <taxon>Tracheophyta</taxon>
        <taxon>Spermatophyta</taxon>
        <taxon>Magnoliopsida</taxon>
        <taxon>Liliopsida</taxon>
        <taxon>Poales</taxon>
        <taxon>Poaceae</taxon>
        <taxon>BOP clade</taxon>
        <taxon>Pooideae</taxon>
        <taxon>Stipodae</taxon>
        <taxon>Brachypodieae</taxon>
        <taxon>Brachypodium</taxon>
    </lineage>
</organism>
<dbReference type="EMBL" id="CM000882">
    <property type="protein sequence ID" value="PNT66944.1"/>
    <property type="molecule type" value="Genomic_DNA"/>
</dbReference>
<evidence type="ECO:0000256" key="1">
    <source>
        <dbReference type="SAM" id="MobiDB-lite"/>
    </source>
</evidence>
<feature type="signal peptide" evidence="2">
    <location>
        <begin position="1"/>
        <end position="23"/>
    </location>
</feature>
<feature type="chain" id="PRO_5036043278" description="Secreted protein" evidence="2">
    <location>
        <begin position="24"/>
        <end position="184"/>
    </location>
</feature>
<reference evidence="4" key="3">
    <citation type="submission" date="2018-08" db="UniProtKB">
        <authorList>
            <consortium name="EnsemblPlants"/>
        </authorList>
    </citation>
    <scope>IDENTIFICATION</scope>
    <source>
        <strain evidence="4">cv. Bd21</strain>
    </source>
</reference>
<dbReference type="Gramene" id="PNT66944">
    <property type="protein sequence ID" value="PNT66944"/>
    <property type="gene ID" value="BRADI_3g18758v3"/>
</dbReference>
<evidence type="ECO:0008006" key="6">
    <source>
        <dbReference type="Google" id="ProtNLM"/>
    </source>
</evidence>
<dbReference type="AlphaFoldDB" id="A0A2K2CY39"/>
<feature type="compositionally biased region" description="Polar residues" evidence="1">
    <location>
        <begin position="129"/>
        <end position="140"/>
    </location>
</feature>
<dbReference type="Proteomes" id="UP000008810">
    <property type="component" value="Chromosome 3"/>
</dbReference>
<feature type="compositionally biased region" description="Low complexity" evidence="1">
    <location>
        <begin position="118"/>
        <end position="128"/>
    </location>
</feature>
<evidence type="ECO:0000313" key="3">
    <source>
        <dbReference type="EMBL" id="PNT66944.1"/>
    </source>
</evidence>
<reference evidence="3 4" key="1">
    <citation type="journal article" date="2010" name="Nature">
        <title>Genome sequencing and analysis of the model grass Brachypodium distachyon.</title>
        <authorList>
            <consortium name="International Brachypodium Initiative"/>
        </authorList>
    </citation>
    <scope>NUCLEOTIDE SEQUENCE [LARGE SCALE GENOMIC DNA]</scope>
    <source>
        <strain evidence="3 4">Bd21</strain>
    </source>
</reference>
<feature type="compositionally biased region" description="Basic residues" evidence="1">
    <location>
        <begin position="165"/>
        <end position="174"/>
    </location>
</feature>
<dbReference type="EnsemblPlants" id="PNT66944">
    <property type="protein sequence ID" value="PNT66944"/>
    <property type="gene ID" value="BRADI_3g18758v3"/>
</dbReference>
<reference evidence="3" key="2">
    <citation type="submission" date="2017-06" db="EMBL/GenBank/DDBJ databases">
        <title>WGS assembly of Brachypodium distachyon.</title>
        <authorList>
            <consortium name="The International Brachypodium Initiative"/>
            <person name="Lucas S."/>
            <person name="Harmon-Smith M."/>
            <person name="Lail K."/>
            <person name="Tice H."/>
            <person name="Grimwood J."/>
            <person name="Bruce D."/>
            <person name="Barry K."/>
            <person name="Shu S."/>
            <person name="Lindquist E."/>
            <person name="Wang M."/>
            <person name="Pitluck S."/>
            <person name="Vogel J.P."/>
            <person name="Garvin D.F."/>
            <person name="Mockler T.C."/>
            <person name="Schmutz J."/>
            <person name="Rokhsar D."/>
            <person name="Bevan M.W."/>
        </authorList>
    </citation>
    <scope>NUCLEOTIDE SEQUENCE</scope>
    <source>
        <strain evidence="3">Bd21</strain>
    </source>
</reference>
<protein>
    <recommendedName>
        <fullName evidence="6">Secreted protein</fullName>
    </recommendedName>
</protein>
<evidence type="ECO:0000256" key="2">
    <source>
        <dbReference type="SAM" id="SignalP"/>
    </source>
</evidence>
<dbReference type="InParanoid" id="A0A2K2CY39"/>
<keyword evidence="5" id="KW-1185">Reference proteome</keyword>
<feature type="compositionally biased region" description="Basic and acidic residues" evidence="1">
    <location>
        <begin position="142"/>
        <end position="154"/>
    </location>
</feature>
<feature type="region of interest" description="Disordered" evidence="1">
    <location>
        <begin position="65"/>
        <end position="96"/>
    </location>
</feature>
<name>A0A2K2CY39_BRADI</name>
<evidence type="ECO:0000313" key="5">
    <source>
        <dbReference type="Proteomes" id="UP000008810"/>
    </source>
</evidence>
<evidence type="ECO:0000313" key="4">
    <source>
        <dbReference type="EnsemblPlants" id="PNT66944"/>
    </source>
</evidence>
<feature type="region of interest" description="Disordered" evidence="1">
    <location>
        <begin position="118"/>
        <end position="184"/>
    </location>
</feature>
<keyword evidence="2" id="KW-0732">Signal</keyword>
<feature type="compositionally biased region" description="Basic residues" evidence="1">
    <location>
        <begin position="66"/>
        <end position="78"/>
    </location>
</feature>
<sequence>MRLVRAHRAAVIALWAKAGASVADPVWLGISWYAIVPTRATASLASSSSSRAADRCMQPCHERLPRRAAHSNSHHSSHRPASGAARATTRKTAKKALKPKSFSFVCLRNKQRSASCSRSVSCAQSSGSPSSRRCTGSSARCSRPEHSNGRESVRSTRASSAVAAARRHGPHARSRLQDSPTRVL</sequence>
<proteinExistence type="predicted"/>